<reference evidence="3 4" key="1">
    <citation type="journal article" date="2019" name="Int. J. Syst. Evol. Microbiol.">
        <title>The Global Catalogue of Microorganisms (GCM) 10K type strain sequencing project: providing services to taxonomists for standard genome sequencing and annotation.</title>
        <authorList>
            <consortium name="The Broad Institute Genomics Platform"/>
            <consortium name="The Broad Institute Genome Sequencing Center for Infectious Disease"/>
            <person name="Wu L."/>
            <person name="Ma J."/>
        </authorList>
    </citation>
    <scope>NUCLEOTIDE SEQUENCE [LARGE SCALE GENOMIC DNA]</scope>
    <source>
        <strain evidence="3 4">JCM 15309</strain>
    </source>
</reference>
<feature type="chain" id="PRO_5047356507" description="Exo-alpha-sialidase" evidence="2">
    <location>
        <begin position="25"/>
        <end position="481"/>
    </location>
</feature>
<evidence type="ECO:0000313" key="4">
    <source>
        <dbReference type="Proteomes" id="UP001500571"/>
    </source>
</evidence>
<organism evidence="3 4">
    <name type="scientific">Nocardioides panacihumi</name>
    <dbReference type="NCBI Taxonomy" id="400774"/>
    <lineage>
        <taxon>Bacteria</taxon>
        <taxon>Bacillati</taxon>
        <taxon>Actinomycetota</taxon>
        <taxon>Actinomycetes</taxon>
        <taxon>Propionibacteriales</taxon>
        <taxon>Nocardioidaceae</taxon>
        <taxon>Nocardioides</taxon>
    </lineage>
</organism>
<keyword evidence="4" id="KW-1185">Reference proteome</keyword>
<evidence type="ECO:0000313" key="3">
    <source>
        <dbReference type="EMBL" id="GAA1951160.1"/>
    </source>
</evidence>
<dbReference type="CDD" id="cd15482">
    <property type="entry name" value="Sialidase_non-viral"/>
    <property type="match status" value="1"/>
</dbReference>
<dbReference type="SUPFAM" id="SSF50939">
    <property type="entry name" value="Sialidases"/>
    <property type="match status" value="1"/>
</dbReference>
<evidence type="ECO:0000256" key="1">
    <source>
        <dbReference type="SAM" id="MobiDB-lite"/>
    </source>
</evidence>
<comment type="caution">
    <text evidence="3">The sequence shown here is derived from an EMBL/GenBank/DDBJ whole genome shotgun (WGS) entry which is preliminary data.</text>
</comment>
<proteinExistence type="predicted"/>
<protein>
    <recommendedName>
        <fullName evidence="5">Exo-alpha-sialidase</fullName>
    </recommendedName>
</protein>
<dbReference type="Gene3D" id="2.130.10.10">
    <property type="entry name" value="YVTN repeat-like/Quinoprotein amine dehydrogenase"/>
    <property type="match status" value="1"/>
</dbReference>
<dbReference type="RefSeq" id="WP_344042659.1">
    <property type="nucleotide sequence ID" value="NZ_BAAAPB010000001.1"/>
</dbReference>
<dbReference type="InterPro" id="IPR015943">
    <property type="entry name" value="WD40/YVTN_repeat-like_dom_sf"/>
</dbReference>
<accession>A0ABN2QG29</accession>
<gene>
    <name evidence="3" type="ORF">GCM10009798_08080</name>
</gene>
<feature type="compositionally biased region" description="Polar residues" evidence="1">
    <location>
        <begin position="60"/>
        <end position="69"/>
    </location>
</feature>
<evidence type="ECO:0008006" key="5">
    <source>
        <dbReference type="Google" id="ProtNLM"/>
    </source>
</evidence>
<dbReference type="InterPro" id="IPR036278">
    <property type="entry name" value="Sialidase_sf"/>
</dbReference>
<keyword evidence="2" id="KW-0732">Signal</keyword>
<evidence type="ECO:0000256" key="2">
    <source>
        <dbReference type="SAM" id="SignalP"/>
    </source>
</evidence>
<dbReference type="Proteomes" id="UP001500571">
    <property type="component" value="Unassembled WGS sequence"/>
</dbReference>
<dbReference type="EMBL" id="BAAAPB010000001">
    <property type="protein sequence ID" value="GAA1951160.1"/>
    <property type="molecule type" value="Genomic_DNA"/>
</dbReference>
<sequence length="481" mass="50212">MNMRHLLVGVTVSALAAIPLGAAAQVAPTAAPVGPGFSNTTLYSPTSPAAFPLVPGATTAPHSGQSGNSEPAIAFGGPDNAMVVDGLGQMSVQVNLWKGHFGEEPLSYFGAMDTLLPTNGAGRVNVGDGDADVEVTSAGTVLLADLDTIVNRGVLGGHAPLDSARFGVSVTRCPAEVSEPAGCTSIPIDVAGADRQWITTNGTSAWLSYHDAANSELIRVRRSTDDGRTWTKVASPIPGQGAVTGDATANNRVGPIVADPKSGDVYQVFMTGEARVEKGTSEDFNNVYVSRSTNGGKSWTAHLVHHAPPLTNLSNFWPTLAVDPATGVLWTAWTDQHGIWASSSSDEGEDWSMPLQVSNAQLNTTVMPSVAARNGKVDVVYYGSTATSIDDASAVWNVYDAHLQGGVWSNGLVSNGPNHVGRVCLSGEDCTSDRELLDLFEVAEDPASGKAAVIYTDTTVDTWTLGGVTRRLPQIVLAYEQ</sequence>
<feature type="region of interest" description="Disordered" evidence="1">
    <location>
        <begin position="54"/>
        <end position="74"/>
    </location>
</feature>
<feature type="signal peptide" evidence="2">
    <location>
        <begin position="1"/>
        <end position="24"/>
    </location>
</feature>
<name>A0ABN2QG29_9ACTN</name>